<feature type="domain" description="Carboxymuconolactone decarboxylase-like" evidence="1">
    <location>
        <begin position="48"/>
        <end position="116"/>
    </location>
</feature>
<gene>
    <name evidence="2" type="ORF">HA49_13800</name>
</gene>
<dbReference type="GO" id="GO:0051920">
    <property type="term" value="F:peroxiredoxin activity"/>
    <property type="evidence" value="ECO:0007669"/>
    <property type="project" value="InterPro"/>
</dbReference>
<dbReference type="SUPFAM" id="SSF69118">
    <property type="entry name" value="AhpD-like"/>
    <property type="match status" value="1"/>
</dbReference>
<dbReference type="OrthoDB" id="9801400at2"/>
<dbReference type="EMBL" id="JPKR02000003">
    <property type="protein sequence ID" value="KGD71898.1"/>
    <property type="molecule type" value="Genomic_DNA"/>
</dbReference>
<dbReference type="Gene3D" id="1.20.1290.10">
    <property type="entry name" value="AhpD-like"/>
    <property type="match status" value="1"/>
</dbReference>
<dbReference type="InterPro" id="IPR003779">
    <property type="entry name" value="CMD-like"/>
</dbReference>
<comment type="caution">
    <text evidence="2">The sequence shown here is derived from an EMBL/GenBank/DDBJ whole genome shotgun (WGS) entry which is preliminary data.</text>
</comment>
<organism evidence="2 3">
    <name type="scientific">Tatumella morbirosei</name>
    <dbReference type="NCBI Taxonomy" id="642227"/>
    <lineage>
        <taxon>Bacteria</taxon>
        <taxon>Pseudomonadati</taxon>
        <taxon>Pseudomonadota</taxon>
        <taxon>Gammaproteobacteria</taxon>
        <taxon>Enterobacterales</taxon>
        <taxon>Erwiniaceae</taxon>
        <taxon>Tatumella</taxon>
    </lineage>
</organism>
<dbReference type="PANTHER" id="PTHR33570">
    <property type="entry name" value="4-CARBOXYMUCONOLACTONE DECARBOXYLASE FAMILY PROTEIN"/>
    <property type="match status" value="1"/>
</dbReference>
<evidence type="ECO:0000313" key="2">
    <source>
        <dbReference type="EMBL" id="KGD71898.1"/>
    </source>
</evidence>
<protein>
    <submittedName>
        <fullName evidence="2">Carboxymuconolactone decarboxylase</fullName>
    </submittedName>
</protein>
<dbReference type="eggNOG" id="COG0599">
    <property type="taxonomic scope" value="Bacteria"/>
</dbReference>
<name>A0A095UBS1_9GAMM</name>
<dbReference type="AlphaFoldDB" id="A0A095UBS1"/>
<evidence type="ECO:0000259" key="1">
    <source>
        <dbReference type="Pfam" id="PF02627"/>
    </source>
</evidence>
<dbReference type="STRING" id="642227.HA49_13800"/>
<dbReference type="Pfam" id="PF02627">
    <property type="entry name" value="CMD"/>
    <property type="match status" value="1"/>
</dbReference>
<dbReference type="RefSeq" id="WP_038021018.1">
    <property type="nucleotide sequence ID" value="NZ_JPKR02000003.1"/>
</dbReference>
<evidence type="ECO:0000313" key="3">
    <source>
        <dbReference type="Proteomes" id="UP000029577"/>
    </source>
</evidence>
<proteinExistence type="predicted"/>
<reference evidence="2" key="1">
    <citation type="submission" date="2014-12" db="EMBL/GenBank/DDBJ databases">
        <title>The draft genome of the Tatumella morbirosei type strain, LMG23360T isolated from pineapple rot.</title>
        <authorList>
            <person name="Smits T.H."/>
            <person name="Palmer M."/>
            <person name="Venter S.N."/>
            <person name="Duffy B."/>
            <person name="Steenkamp E.T."/>
            <person name="Chan W.Y."/>
            <person name="Coutinho T.A."/>
            <person name="Coetzee M.P."/>
            <person name="De Maayer P."/>
        </authorList>
    </citation>
    <scope>NUCLEOTIDE SEQUENCE [LARGE SCALE GENOMIC DNA]</scope>
    <source>
        <strain evidence="2">LMG 23360</strain>
    </source>
</reference>
<accession>A0A095UBS1</accession>
<sequence length="137" mass="14631">MLSHPELRQRGTQLFESLYGNGAGEALQQDMAGLCPDFTDISIEWAMGGILSRPGLDPKIRELVVIASCVTLGHPVPQLRAHTLAALNAGASRVEIIESILQLLFYAGGAAVRNALVNIRDILPPEEATTVASETGR</sequence>
<dbReference type="InterPro" id="IPR052512">
    <property type="entry name" value="4CMD/NDH-1_regulator"/>
</dbReference>
<dbReference type="PANTHER" id="PTHR33570:SF10">
    <property type="entry name" value="GAMMA-CARBOXYMUCONOLACTONE DECARBOXYLASE"/>
    <property type="match status" value="1"/>
</dbReference>
<keyword evidence="3" id="KW-1185">Reference proteome</keyword>
<dbReference type="Proteomes" id="UP000029577">
    <property type="component" value="Unassembled WGS sequence"/>
</dbReference>
<dbReference type="InterPro" id="IPR029032">
    <property type="entry name" value="AhpD-like"/>
</dbReference>